<dbReference type="eggNOG" id="ENOG502S8AN">
    <property type="taxonomic scope" value="Eukaryota"/>
</dbReference>
<proteinExistence type="predicted"/>
<evidence type="ECO:0000313" key="2">
    <source>
        <dbReference type="EMBL" id="ETW76746.1"/>
    </source>
</evidence>
<evidence type="ECO:0000256" key="1">
    <source>
        <dbReference type="SAM" id="MobiDB-lite"/>
    </source>
</evidence>
<organism evidence="2 3">
    <name type="scientific">Heterobasidion irregulare (strain TC 32-1)</name>
    <dbReference type="NCBI Taxonomy" id="747525"/>
    <lineage>
        <taxon>Eukaryota</taxon>
        <taxon>Fungi</taxon>
        <taxon>Dikarya</taxon>
        <taxon>Basidiomycota</taxon>
        <taxon>Agaricomycotina</taxon>
        <taxon>Agaricomycetes</taxon>
        <taxon>Russulales</taxon>
        <taxon>Bondarzewiaceae</taxon>
        <taxon>Heterobasidion</taxon>
        <taxon>Heterobasidion annosum species complex</taxon>
    </lineage>
</organism>
<dbReference type="KEGG" id="hir:HETIRDRAFT_480888"/>
<keyword evidence="3" id="KW-1185">Reference proteome</keyword>
<dbReference type="STRING" id="747525.W4JV41"/>
<reference evidence="2 3" key="1">
    <citation type="journal article" date="2012" name="New Phytol.">
        <title>Insight into trade-off between wood decay and parasitism from the genome of a fungal forest pathogen.</title>
        <authorList>
            <person name="Olson A."/>
            <person name="Aerts A."/>
            <person name="Asiegbu F."/>
            <person name="Belbahri L."/>
            <person name="Bouzid O."/>
            <person name="Broberg A."/>
            <person name="Canback B."/>
            <person name="Coutinho P.M."/>
            <person name="Cullen D."/>
            <person name="Dalman K."/>
            <person name="Deflorio G."/>
            <person name="van Diepen L.T."/>
            <person name="Dunand C."/>
            <person name="Duplessis S."/>
            <person name="Durling M."/>
            <person name="Gonthier P."/>
            <person name="Grimwood J."/>
            <person name="Fossdal C.G."/>
            <person name="Hansson D."/>
            <person name="Henrissat B."/>
            <person name="Hietala A."/>
            <person name="Himmelstrand K."/>
            <person name="Hoffmeister D."/>
            <person name="Hogberg N."/>
            <person name="James T.Y."/>
            <person name="Karlsson M."/>
            <person name="Kohler A."/>
            <person name="Kues U."/>
            <person name="Lee Y.H."/>
            <person name="Lin Y.C."/>
            <person name="Lind M."/>
            <person name="Lindquist E."/>
            <person name="Lombard V."/>
            <person name="Lucas S."/>
            <person name="Lunden K."/>
            <person name="Morin E."/>
            <person name="Murat C."/>
            <person name="Park J."/>
            <person name="Raffaello T."/>
            <person name="Rouze P."/>
            <person name="Salamov A."/>
            <person name="Schmutz J."/>
            <person name="Solheim H."/>
            <person name="Stahlberg J."/>
            <person name="Velez H."/>
            <person name="de Vries R.P."/>
            <person name="Wiebenga A."/>
            <person name="Woodward S."/>
            <person name="Yakovlev I."/>
            <person name="Garbelotto M."/>
            <person name="Martin F."/>
            <person name="Grigoriev I.V."/>
            <person name="Stenlid J."/>
        </authorList>
    </citation>
    <scope>NUCLEOTIDE SEQUENCE [LARGE SCALE GENOMIC DNA]</scope>
    <source>
        <strain evidence="2 3">TC 32-1</strain>
    </source>
</reference>
<dbReference type="InParanoid" id="W4JV41"/>
<protein>
    <submittedName>
        <fullName evidence="2">Uncharacterized protein</fullName>
    </submittedName>
</protein>
<sequence>MATPESLLTALYPFVPLLSSQRRFNPDVSKKVRRYLNALALISVARPAGDVIAVTLATRKEETALYIATNGGVSQSVVDHLRAVWRCLRQISRGPAGSSSDSKGFSQELRMEIVHRIYHFTWKKFQRRFNKRAPVFLESVRRLIGEMSDQDPALLKNIESSFLKIGALTRLGTPEDSDIDSLVEQLDAIQSTISNLYGTIQYDVRRYLKKVLALRNHINDLLSVGWDKKFQSMLSAPLRIVPIPAMSRQFMVNLDDPAFVLHCFGSQEEVHKARPRWIRDVLNKVRLELTKKKHISTLGDDTYSCAEVYTHCECALVVYLQDHSEVNPIRFIGVSKLCCQVCFTFIRVYKLKGRIRYQYAGTHGKIYLPYVFPELPDGNTPNLDAEVRNEILKILTEDFQEGWTQKHKGRQVSDSTAASFMTSDDEESKRAVDESESTSSLRMTF</sequence>
<dbReference type="Proteomes" id="UP000030671">
    <property type="component" value="Unassembled WGS sequence"/>
</dbReference>
<dbReference type="RefSeq" id="XP_009551620.1">
    <property type="nucleotide sequence ID" value="XM_009553325.1"/>
</dbReference>
<feature type="region of interest" description="Disordered" evidence="1">
    <location>
        <begin position="405"/>
        <end position="445"/>
    </location>
</feature>
<dbReference type="EMBL" id="KI925464">
    <property type="protein sequence ID" value="ETW76746.1"/>
    <property type="molecule type" value="Genomic_DNA"/>
</dbReference>
<dbReference type="AlphaFoldDB" id="W4JV41"/>
<dbReference type="OrthoDB" id="4851849at2759"/>
<evidence type="ECO:0000313" key="3">
    <source>
        <dbReference type="Proteomes" id="UP000030671"/>
    </source>
</evidence>
<dbReference type="GeneID" id="20677939"/>
<name>W4JV41_HETIT</name>
<dbReference type="Pfam" id="PF14441">
    <property type="entry name" value="OTT_1508_deam"/>
    <property type="match status" value="1"/>
</dbReference>
<feature type="compositionally biased region" description="Polar residues" evidence="1">
    <location>
        <begin position="412"/>
        <end position="422"/>
    </location>
</feature>
<dbReference type="InterPro" id="IPR027796">
    <property type="entry name" value="OTT_1508_deam-like"/>
</dbReference>
<gene>
    <name evidence="2" type="ORF">HETIRDRAFT_480888</name>
</gene>
<accession>W4JV41</accession>
<dbReference type="HOGENOM" id="CLU_560268_0_0_1"/>